<keyword evidence="3" id="KW-0808">Transferase</keyword>
<comment type="catalytic activity">
    <reaction evidence="8">
        <text>L-seryl-[protein] + ATP = O-phospho-L-seryl-[protein] + ADP + H(+)</text>
        <dbReference type="Rhea" id="RHEA:17989"/>
        <dbReference type="Rhea" id="RHEA-COMP:9863"/>
        <dbReference type="Rhea" id="RHEA-COMP:11604"/>
        <dbReference type="ChEBI" id="CHEBI:15378"/>
        <dbReference type="ChEBI" id="CHEBI:29999"/>
        <dbReference type="ChEBI" id="CHEBI:30616"/>
        <dbReference type="ChEBI" id="CHEBI:83421"/>
        <dbReference type="ChEBI" id="CHEBI:456216"/>
        <dbReference type="EC" id="2.7.11.1"/>
    </reaction>
</comment>
<evidence type="ECO:0000256" key="3">
    <source>
        <dbReference type="ARBA" id="ARBA00022679"/>
    </source>
</evidence>
<feature type="compositionally biased region" description="Low complexity" evidence="9">
    <location>
        <begin position="199"/>
        <end position="215"/>
    </location>
</feature>
<dbReference type="OrthoDB" id="4062651at2759"/>
<reference evidence="12" key="1">
    <citation type="submission" date="2016-05" db="EMBL/GenBank/DDBJ databases">
        <title>Comparative genomics of biotechnologically important yeasts.</title>
        <authorList>
            <consortium name="DOE Joint Genome Institute"/>
            <person name="Riley R."/>
            <person name="Haridas S."/>
            <person name="Wolfe K.H."/>
            <person name="Lopes M.R."/>
            <person name="Hittinger C.T."/>
            <person name="Goker M."/>
            <person name="Salamov A."/>
            <person name="Wisecaver J."/>
            <person name="Long T.M."/>
            <person name="Aerts A.L."/>
            <person name="Barry K."/>
            <person name="Choi C."/>
            <person name="Clum A."/>
            <person name="Coughlan A.Y."/>
            <person name="Deshpande S."/>
            <person name="Douglass A.P."/>
            <person name="Hanson S.J."/>
            <person name="Klenk H.-P."/>
            <person name="Labutti K."/>
            <person name="Lapidus A."/>
            <person name="Lindquist E."/>
            <person name="Lipzen A."/>
            <person name="Meier-Kolthoff J.P."/>
            <person name="Ohm R.A."/>
            <person name="Otillar R.P."/>
            <person name="Pangilinan J."/>
            <person name="Peng Y."/>
            <person name="Rokas A."/>
            <person name="Rosa C.A."/>
            <person name="Scheuner C."/>
            <person name="Sibirny A.A."/>
            <person name="Slot J.C."/>
            <person name="Stielow J.B."/>
            <person name="Sun H."/>
            <person name="Kurtzman C.P."/>
            <person name="Blackwell M."/>
            <person name="Grigoriev I.V."/>
            <person name="Jeffries T.W."/>
        </authorList>
    </citation>
    <scope>NUCLEOTIDE SEQUENCE [LARGE SCALE GENOMIC DNA]</scope>
    <source>
        <strain evidence="12">NRRL Y-1933</strain>
    </source>
</reference>
<dbReference type="GeneID" id="30997465"/>
<dbReference type="PANTHER" id="PTHR24343:SF572">
    <property type="entry name" value="FATTY ACYL-COA SYNTHETASE AND RNA PROCESSING-ASSOCIATED KINASE 1-RELATED"/>
    <property type="match status" value="1"/>
</dbReference>
<dbReference type="SMART" id="SM00220">
    <property type="entry name" value="S_TKc"/>
    <property type="match status" value="1"/>
</dbReference>
<keyword evidence="5 11" id="KW-0418">Kinase</keyword>
<dbReference type="PROSITE" id="PS50011">
    <property type="entry name" value="PROTEIN_KINASE_DOM"/>
    <property type="match status" value="1"/>
</dbReference>
<dbReference type="EMBL" id="KV454547">
    <property type="protein sequence ID" value="ODV64744.1"/>
    <property type="molecule type" value="Genomic_DNA"/>
</dbReference>
<dbReference type="Gene3D" id="3.30.200.20">
    <property type="entry name" value="Phosphorylase Kinase, domain 1"/>
    <property type="match status" value="1"/>
</dbReference>
<dbReference type="Proteomes" id="UP000095085">
    <property type="component" value="Unassembled WGS sequence"/>
</dbReference>
<evidence type="ECO:0000256" key="6">
    <source>
        <dbReference type="ARBA" id="ARBA00022840"/>
    </source>
</evidence>
<feature type="domain" description="Protein kinase" evidence="10">
    <location>
        <begin position="406"/>
        <end position="864"/>
    </location>
</feature>
<dbReference type="SUPFAM" id="SSF56112">
    <property type="entry name" value="Protein kinase-like (PK-like)"/>
    <property type="match status" value="1"/>
</dbReference>
<feature type="compositionally biased region" description="Basic and acidic residues" evidence="9">
    <location>
        <begin position="69"/>
        <end position="79"/>
    </location>
</feature>
<dbReference type="GO" id="GO:0005524">
    <property type="term" value="F:ATP binding"/>
    <property type="evidence" value="ECO:0007669"/>
    <property type="project" value="UniProtKB-KW"/>
</dbReference>
<dbReference type="PANTHER" id="PTHR24343">
    <property type="entry name" value="SERINE/THREONINE KINASE"/>
    <property type="match status" value="1"/>
</dbReference>
<feature type="compositionally biased region" description="Low complexity" evidence="9">
    <location>
        <begin position="256"/>
        <end position="272"/>
    </location>
</feature>
<feature type="region of interest" description="Disordered" evidence="9">
    <location>
        <begin position="256"/>
        <end position="284"/>
    </location>
</feature>
<feature type="region of interest" description="Disordered" evidence="9">
    <location>
        <begin position="339"/>
        <end position="366"/>
    </location>
</feature>
<protein>
    <recommendedName>
        <fullName evidence="1">non-specific serine/threonine protein kinase</fullName>
        <ecNumber evidence="1">2.7.11.1</ecNumber>
    </recommendedName>
</protein>
<evidence type="ECO:0000259" key="10">
    <source>
        <dbReference type="PROSITE" id="PS50011"/>
    </source>
</evidence>
<evidence type="ECO:0000256" key="1">
    <source>
        <dbReference type="ARBA" id="ARBA00012513"/>
    </source>
</evidence>
<dbReference type="Gene3D" id="1.10.510.10">
    <property type="entry name" value="Transferase(Phosphotransferase) domain 1"/>
    <property type="match status" value="2"/>
</dbReference>
<keyword evidence="6" id="KW-0067">ATP-binding</keyword>
<evidence type="ECO:0000256" key="4">
    <source>
        <dbReference type="ARBA" id="ARBA00022741"/>
    </source>
</evidence>
<comment type="catalytic activity">
    <reaction evidence="7">
        <text>L-threonyl-[protein] + ATP = O-phospho-L-threonyl-[protein] + ADP + H(+)</text>
        <dbReference type="Rhea" id="RHEA:46608"/>
        <dbReference type="Rhea" id="RHEA-COMP:11060"/>
        <dbReference type="Rhea" id="RHEA-COMP:11605"/>
        <dbReference type="ChEBI" id="CHEBI:15378"/>
        <dbReference type="ChEBI" id="CHEBI:30013"/>
        <dbReference type="ChEBI" id="CHEBI:30616"/>
        <dbReference type="ChEBI" id="CHEBI:61977"/>
        <dbReference type="ChEBI" id="CHEBI:456216"/>
        <dbReference type="EC" id="2.7.11.1"/>
    </reaction>
</comment>
<feature type="compositionally biased region" description="Polar residues" evidence="9">
    <location>
        <begin position="39"/>
        <end position="50"/>
    </location>
</feature>
<feature type="compositionally biased region" description="Acidic residues" evidence="9">
    <location>
        <begin position="53"/>
        <end position="65"/>
    </location>
</feature>
<dbReference type="InterPro" id="IPR011009">
    <property type="entry name" value="Kinase-like_dom_sf"/>
</dbReference>
<dbReference type="Pfam" id="PF00069">
    <property type="entry name" value="Pkinase"/>
    <property type="match status" value="2"/>
</dbReference>
<proteinExistence type="predicted"/>
<feature type="compositionally biased region" description="Low complexity" evidence="9">
    <location>
        <begin position="444"/>
        <end position="460"/>
    </location>
</feature>
<organism evidence="11 12">
    <name type="scientific">Hyphopichia burtonii NRRL Y-1933</name>
    <dbReference type="NCBI Taxonomy" id="984485"/>
    <lineage>
        <taxon>Eukaryota</taxon>
        <taxon>Fungi</taxon>
        <taxon>Dikarya</taxon>
        <taxon>Ascomycota</taxon>
        <taxon>Saccharomycotina</taxon>
        <taxon>Pichiomycetes</taxon>
        <taxon>Debaryomycetaceae</taxon>
        <taxon>Hyphopichia</taxon>
    </lineage>
</organism>
<feature type="region of interest" description="Disordered" evidence="9">
    <location>
        <begin position="33"/>
        <end position="79"/>
    </location>
</feature>
<evidence type="ECO:0000256" key="5">
    <source>
        <dbReference type="ARBA" id="ARBA00022777"/>
    </source>
</evidence>
<feature type="region of interest" description="Disordered" evidence="9">
    <location>
        <begin position="191"/>
        <end position="216"/>
    </location>
</feature>
<keyword evidence="12" id="KW-1185">Reference proteome</keyword>
<evidence type="ECO:0000313" key="11">
    <source>
        <dbReference type="EMBL" id="ODV64744.1"/>
    </source>
</evidence>
<name>A0A1E4RBW7_9ASCO</name>
<feature type="compositionally biased region" description="Low complexity" evidence="9">
    <location>
        <begin position="339"/>
        <end position="358"/>
    </location>
</feature>
<dbReference type="AlphaFoldDB" id="A0A1E4RBW7"/>
<evidence type="ECO:0000256" key="2">
    <source>
        <dbReference type="ARBA" id="ARBA00022527"/>
    </source>
</evidence>
<evidence type="ECO:0000256" key="9">
    <source>
        <dbReference type="SAM" id="MobiDB-lite"/>
    </source>
</evidence>
<dbReference type="GO" id="GO:0005938">
    <property type="term" value="C:cell cortex"/>
    <property type="evidence" value="ECO:0007669"/>
    <property type="project" value="TreeGrafter"/>
</dbReference>
<dbReference type="RefSeq" id="XP_020073811.1">
    <property type="nucleotide sequence ID" value="XM_020222916.1"/>
</dbReference>
<feature type="region of interest" description="Disordered" evidence="9">
    <location>
        <begin position="123"/>
        <end position="143"/>
    </location>
</feature>
<dbReference type="InterPro" id="IPR000719">
    <property type="entry name" value="Prot_kinase_dom"/>
</dbReference>
<dbReference type="EC" id="2.7.11.1" evidence="1"/>
<keyword evidence="2" id="KW-0723">Serine/threonine-protein kinase</keyword>
<gene>
    <name evidence="11" type="ORF">HYPBUDRAFT_184627</name>
</gene>
<accession>A0A1E4RBW7</accession>
<keyword evidence="4" id="KW-0547">Nucleotide-binding</keyword>
<evidence type="ECO:0000256" key="8">
    <source>
        <dbReference type="ARBA" id="ARBA00048679"/>
    </source>
</evidence>
<evidence type="ECO:0000313" key="12">
    <source>
        <dbReference type="Proteomes" id="UP000095085"/>
    </source>
</evidence>
<dbReference type="STRING" id="984485.A0A1E4RBW7"/>
<evidence type="ECO:0000256" key="7">
    <source>
        <dbReference type="ARBA" id="ARBA00047899"/>
    </source>
</evidence>
<sequence length="869" mass="99039">MDIPLKSKPKVSTVNLLDDSKFKLSSFSEYNEGKEHKSTILNSGITSPLKENSEEEQQQQEEEIQLDGGRQKQKQEDSLRIDEIRETLPTKNYKLTRTYSETEANNFDDETGHRMFDDGKIRPKLSRQGSGSFLTQPLGGGPPKIYSRSHNDYIDDGCSLVGLEDEYIPGLDFSDVIYQWNSNASDQNLSFHLNKDGDNPSTTTSSSNTPSTRDSSYLDLNKLHSKVAPQPINMRSPLQNSKMSVSKLSDMLKLRNPTNNEVNNESTTTITNDGNSKHKKQKKVGSEEVNYEAILNSLPSNFNELPYSQRKKIVLSYSDSIDYSQFSLFAKNYFGSGNSNNSNNSIRNSRHGSSIGSNPRRSRVGSANTVAGRLLAMSSLVDFKKLHESKQPKMNVDEKGAIVMGYELGKVIGFGAWGIIRECYGENETVKAIKIVRSRREQCSSPSIRSPSRSPTRSGSEIFHHHHKSKHNPDVLNVFRKEIAIWKRLQHDNILPLYQYLETEDTIFCITDRIFGGTLFEVVSNWGVYNMGVINPQGPLKFLIDEQKKRIRQIINFIGQIIDALIYLHEELGTVHGDIKLENVLVDNQDPKNIKMILCDFGMSRVYTTRLSRQSSRKNIYNDNDEDTLMMRSKSSTSELRKPYRGEDTINSKFLFTDDSKIGINHFQRSHGPSMQSVNLSLNKFKSPLENFHEIKSKDHILPSEGIESNLPHLHIGSLPYASPELLSPNPPPLGPSADIWALGVLLYTMVVGRLPFQHPYEPRLRAMISSGKFDKEELKKACLIEWILKDDEMVEEKETVSENNQSFLSMNTNLERDEQIKKLFNSWNLYNSQEYQWFYDIIIGCLEINITKRWDLDMIHRSLIKNSI</sequence>
<dbReference type="GO" id="GO:0004674">
    <property type="term" value="F:protein serine/threonine kinase activity"/>
    <property type="evidence" value="ECO:0007669"/>
    <property type="project" value="UniProtKB-KW"/>
</dbReference>
<feature type="region of interest" description="Disordered" evidence="9">
    <location>
        <begin position="444"/>
        <end position="469"/>
    </location>
</feature>